<dbReference type="EMBL" id="JAJTWU010000013">
    <property type="protein sequence ID" value="MCE4557873.1"/>
    <property type="molecule type" value="Genomic_DNA"/>
</dbReference>
<comment type="caution">
    <text evidence="2">The sequence shown here is derived from an EMBL/GenBank/DDBJ whole genome shotgun (WGS) entry which is preliminary data.</text>
</comment>
<accession>A0ABS8Y0R6</accession>
<evidence type="ECO:0000313" key="2">
    <source>
        <dbReference type="EMBL" id="MCE4557873.1"/>
    </source>
</evidence>
<dbReference type="RefSeq" id="WP_233375257.1">
    <property type="nucleotide sequence ID" value="NZ_JAJTWU010000013.1"/>
</dbReference>
<reference evidence="2 3" key="1">
    <citation type="submission" date="2021-12" db="EMBL/GenBank/DDBJ databases">
        <title>Genome seq of P8.</title>
        <authorList>
            <person name="Seo T."/>
        </authorList>
    </citation>
    <scope>NUCLEOTIDE SEQUENCE [LARGE SCALE GENOMIC DNA]</scope>
    <source>
        <strain evidence="2 3">P8</strain>
    </source>
</reference>
<organism evidence="2 3">
    <name type="scientific">Pelomonas cellulosilytica</name>
    <dbReference type="NCBI Taxonomy" id="2906762"/>
    <lineage>
        <taxon>Bacteria</taxon>
        <taxon>Pseudomonadati</taxon>
        <taxon>Pseudomonadota</taxon>
        <taxon>Betaproteobacteria</taxon>
        <taxon>Burkholderiales</taxon>
        <taxon>Sphaerotilaceae</taxon>
        <taxon>Roseateles</taxon>
    </lineage>
</organism>
<keyword evidence="1" id="KW-0175">Coiled coil</keyword>
<evidence type="ECO:0000313" key="3">
    <source>
        <dbReference type="Proteomes" id="UP001200741"/>
    </source>
</evidence>
<proteinExistence type="predicted"/>
<name>A0ABS8Y0R6_9BURK</name>
<feature type="coiled-coil region" evidence="1">
    <location>
        <begin position="8"/>
        <end position="57"/>
    </location>
</feature>
<dbReference type="Proteomes" id="UP001200741">
    <property type="component" value="Unassembled WGS sequence"/>
</dbReference>
<sequence>MSERNNYIDNMKLELDTLNDQLGSLEARVMHVRQEARQQYEGELARLRTQSREALAKWESLQGSTEATWHQAVPDMDRLRNAFFHAFHLLKARM</sequence>
<keyword evidence="3" id="KW-1185">Reference proteome</keyword>
<evidence type="ECO:0000256" key="1">
    <source>
        <dbReference type="SAM" id="Coils"/>
    </source>
</evidence>
<gene>
    <name evidence="2" type="ORF">LXT13_26125</name>
</gene>
<protein>
    <submittedName>
        <fullName evidence="2">Uncharacterized protein</fullName>
    </submittedName>
</protein>